<dbReference type="PROSITE" id="PS50089">
    <property type="entry name" value="ZF_RING_2"/>
    <property type="match status" value="1"/>
</dbReference>
<keyword evidence="5 8" id="KW-0863">Zinc-finger</keyword>
<keyword evidence="6" id="KW-0833">Ubl conjugation pathway</keyword>
<dbReference type="GO" id="GO:0008270">
    <property type="term" value="F:zinc ion binding"/>
    <property type="evidence" value="ECO:0007669"/>
    <property type="project" value="UniProtKB-KW"/>
</dbReference>
<reference evidence="11 12" key="1">
    <citation type="journal article" date="2020" name="IScience">
        <title>Genome Sequencing of the Endangered Kingdonia uniflora (Circaeasteraceae, Ranunculales) Reveals Potential Mechanisms of Evolutionary Specialization.</title>
        <authorList>
            <person name="Sun Y."/>
            <person name="Deng T."/>
            <person name="Zhang A."/>
            <person name="Moore M.J."/>
            <person name="Landis J.B."/>
            <person name="Lin N."/>
            <person name="Zhang H."/>
            <person name="Zhang X."/>
            <person name="Huang J."/>
            <person name="Zhang X."/>
            <person name="Sun H."/>
            <person name="Wang H."/>
        </authorList>
    </citation>
    <scope>NUCLEOTIDE SEQUENCE [LARGE SCALE GENOMIC DNA]</scope>
    <source>
        <strain evidence="11">TB1705</strain>
        <tissue evidence="11">Leaf</tissue>
    </source>
</reference>
<accession>A0A7J7M3T9</accession>
<protein>
    <recommendedName>
        <fullName evidence="2">RING-type E3 ubiquitin transferase</fullName>
        <ecNumber evidence="2">2.3.2.27</ecNumber>
    </recommendedName>
</protein>
<feature type="domain" description="RING-type" evidence="10">
    <location>
        <begin position="185"/>
        <end position="226"/>
    </location>
</feature>
<feature type="compositionally biased region" description="Low complexity" evidence="9">
    <location>
        <begin position="274"/>
        <end position="286"/>
    </location>
</feature>
<evidence type="ECO:0000256" key="4">
    <source>
        <dbReference type="ARBA" id="ARBA00022723"/>
    </source>
</evidence>
<dbReference type="OrthoDB" id="8062037at2759"/>
<dbReference type="AlphaFoldDB" id="A0A7J7M3T9"/>
<organism evidence="11 12">
    <name type="scientific">Kingdonia uniflora</name>
    <dbReference type="NCBI Taxonomy" id="39325"/>
    <lineage>
        <taxon>Eukaryota</taxon>
        <taxon>Viridiplantae</taxon>
        <taxon>Streptophyta</taxon>
        <taxon>Embryophyta</taxon>
        <taxon>Tracheophyta</taxon>
        <taxon>Spermatophyta</taxon>
        <taxon>Magnoliopsida</taxon>
        <taxon>Ranunculales</taxon>
        <taxon>Circaeasteraceae</taxon>
        <taxon>Kingdonia</taxon>
    </lineage>
</organism>
<keyword evidence="7" id="KW-0862">Zinc</keyword>
<sequence>MSNRRNTHWCYRCRRPVRLRGPDAVCSNCEGGFVQDIDEMDGIGPLDFLGLDSDDEHDPRFGIMEAFSALMSQRLSGRNRELDIRGRSALIPEHGTGISSSPWLIFRGQIPVRMSENGGIEVLLNGGGLRRGNVGDFFVGAGLDELIEQLTVNDHRGPPPAARSAIDAMPTVKISQEHLRTNSHCAVCKDMFELGSETRLMPCNHMYHADCIIPWLVQHNSCPVCRLELPPQASPSSRSNNQNSPRGSTSTTSNTNGENQGRRNPFSFLWPFRSSNSNTNSSTNHSESGESRGDNNQTRNSGWPFDLG</sequence>
<evidence type="ECO:0000256" key="2">
    <source>
        <dbReference type="ARBA" id="ARBA00012483"/>
    </source>
</evidence>
<dbReference type="InterPro" id="IPR039525">
    <property type="entry name" value="RNF126-like_zinc-ribbon"/>
</dbReference>
<keyword evidence="3" id="KW-0808">Transferase</keyword>
<gene>
    <name evidence="11" type="ORF">GIB67_017002</name>
</gene>
<dbReference type="CDD" id="cd16667">
    <property type="entry name" value="RING-H2_RNF126-like"/>
    <property type="match status" value="1"/>
</dbReference>
<comment type="catalytic activity">
    <reaction evidence="1">
        <text>S-ubiquitinyl-[E2 ubiquitin-conjugating enzyme]-L-cysteine + [acceptor protein]-L-lysine = [E2 ubiquitin-conjugating enzyme]-L-cysteine + N(6)-ubiquitinyl-[acceptor protein]-L-lysine.</text>
        <dbReference type="EC" id="2.3.2.27"/>
    </reaction>
</comment>
<evidence type="ECO:0000259" key="10">
    <source>
        <dbReference type="PROSITE" id="PS50089"/>
    </source>
</evidence>
<dbReference type="Gene3D" id="3.30.40.10">
    <property type="entry name" value="Zinc/RING finger domain, C3HC4 (zinc finger)"/>
    <property type="match status" value="1"/>
</dbReference>
<evidence type="ECO:0000256" key="5">
    <source>
        <dbReference type="ARBA" id="ARBA00022771"/>
    </source>
</evidence>
<evidence type="ECO:0000256" key="9">
    <source>
        <dbReference type="SAM" id="MobiDB-lite"/>
    </source>
</evidence>
<dbReference type="Proteomes" id="UP000541444">
    <property type="component" value="Unassembled WGS sequence"/>
</dbReference>
<dbReference type="GO" id="GO:0061630">
    <property type="term" value="F:ubiquitin protein ligase activity"/>
    <property type="evidence" value="ECO:0007669"/>
    <property type="project" value="UniProtKB-EC"/>
</dbReference>
<keyword evidence="12" id="KW-1185">Reference proteome</keyword>
<dbReference type="InterPro" id="IPR013083">
    <property type="entry name" value="Znf_RING/FYVE/PHD"/>
</dbReference>
<comment type="caution">
    <text evidence="11">The sequence shown here is derived from an EMBL/GenBank/DDBJ whole genome shotgun (WGS) entry which is preliminary data.</text>
</comment>
<dbReference type="GO" id="GO:0005737">
    <property type="term" value="C:cytoplasm"/>
    <property type="evidence" value="ECO:0007669"/>
    <property type="project" value="TreeGrafter"/>
</dbReference>
<feature type="region of interest" description="Disordered" evidence="9">
    <location>
        <begin position="231"/>
        <end position="308"/>
    </location>
</feature>
<evidence type="ECO:0000313" key="12">
    <source>
        <dbReference type="Proteomes" id="UP000541444"/>
    </source>
</evidence>
<evidence type="ECO:0000313" key="11">
    <source>
        <dbReference type="EMBL" id="KAF6149464.1"/>
    </source>
</evidence>
<dbReference type="PANTHER" id="PTHR15710">
    <property type="entry name" value="E3 UBIQUITIN-PROTEIN LIGASE PRAJA"/>
    <property type="match status" value="1"/>
</dbReference>
<dbReference type="SUPFAM" id="SSF57850">
    <property type="entry name" value="RING/U-box"/>
    <property type="match status" value="1"/>
</dbReference>
<dbReference type="EC" id="2.3.2.27" evidence="2"/>
<dbReference type="SMART" id="SM00184">
    <property type="entry name" value="RING"/>
    <property type="match status" value="1"/>
</dbReference>
<evidence type="ECO:0000256" key="8">
    <source>
        <dbReference type="PROSITE-ProRule" id="PRU00175"/>
    </source>
</evidence>
<dbReference type="FunFam" id="3.30.40.10:FF:000022">
    <property type="entry name" value="E3 ubiquitin-protein ligase RING1-like"/>
    <property type="match status" value="1"/>
</dbReference>
<evidence type="ECO:0000256" key="3">
    <source>
        <dbReference type="ARBA" id="ARBA00022679"/>
    </source>
</evidence>
<evidence type="ECO:0000256" key="6">
    <source>
        <dbReference type="ARBA" id="ARBA00022786"/>
    </source>
</evidence>
<dbReference type="Pfam" id="PF14369">
    <property type="entry name" value="Zn_ribbon_19"/>
    <property type="match status" value="1"/>
</dbReference>
<evidence type="ECO:0000256" key="7">
    <source>
        <dbReference type="ARBA" id="ARBA00022833"/>
    </source>
</evidence>
<feature type="compositionally biased region" description="Low complexity" evidence="9">
    <location>
        <begin position="231"/>
        <end position="259"/>
    </location>
</feature>
<dbReference type="EMBL" id="JACGCM010001796">
    <property type="protein sequence ID" value="KAF6149464.1"/>
    <property type="molecule type" value="Genomic_DNA"/>
</dbReference>
<name>A0A7J7M3T9_9MAGN</name>
<dbReference type="GO" id="GO:0016567">
    <property type="term" value="P:protein ubiquitination"/>
    <property type="evidence" value="ECO:0007669"/>
    <property type="project" value="TreeGrafter"/>
</dbReference>
<proteinExistence type="predicted"/>
<dbReference type="PANTHER" id="PTHR15710:SF34">
    <property type="entry name" value="E3 UBIQUITIN-PROTEIN LIGASE RHC1A-RELATED"/>
    <property type="match status" value="1"/>
</dbReference>
<dbReference type="InterPro" id="IPR001841">
    <property type="entry name" value="Znf_RING"/>
</dbReference>
<dbReference type="Pfam" id="PF13639">
    <property type="entry name" value="zf-RING_2"/>
    <property type="match status" value="1"/>
</dbReference>
<evidence type="ECO:0000256" key="1">
    <source>
        <dbReference type="ARBA" id="ARBA00000900"/>
    </source>
</evidence>
<keyword evidence="4" id="KW-0479">Metal-binding</keyword>